<organism evidence="1 2">
    <name type="scientific">Paenibacillus sedimenti</name>
    <dbReference type="NCBI Taxonomy" id="2770274"/>
    <lineage>
        <taxon>Bacteria</taxon>
        <taxon>Bacillati</taxon>
        <taxon>Bacillota</taxon>
        <taxon>Bacilli</taxon>
        <taxon>Bacillales</taxon>
        <taxon>Paenibacillaceae</taxon>
        <taxon>Paenibacillus</taxon>
    </lineage>
</organism>
<name>A0A926KY52_9BACL</name>
<dbReference type="InterPro" id="IPR014756">
    <property type="entry name" value="Ig_E-set"/>
</dbReference>
<dbReference type="InterPro" id="IPR013783">
    <property type="entry name" value="Ig-like_fold"/>
</dbReference>
<dbReference type="GO" id="GO:0006032">
    <property type="term" value="P:chitin catabolic process"/>
    <property type="evidence" value="ECO:0007669"/>
    <property type="project" value="InterPro"/>
</dbReference>
<dbReference type="SUPFAM" id="SSF81296">
    <property type="entry name" value="E set domains"/>
    <property type="match status" value="1"/>
</dbReference>
<dbReference type="RefSeq" id="WP_188178175.1">
    <property type="nucleotide sequence ID" value="NZ_JACVVD010000019.1"/>
</dbReference>
<protein>
    <recommendedName>
        <fullName evidence="3">Chitinase A N-terminal domain-containing protein</fullName>
    </recommendedName>
</protein>
<gene>
    <name evidence="1" type="ORF">ICC18_30620</name>
</gene>
<accession>A0A926KY52</accession>
<dbReference type="GO" id="GO:0004568">
    <property type="term" value="F:chitinase activity"/>
    <property type="evidence" value="ECO:0007669"/>
    <property type="project" value="InterPro"/>
</dbReference>
<evidence type="ECO:0000313" key="2">
    <source>
        <dbReference type="Proteomes" id="UP000650466"/>
    </source>
</evidence>
<dbReference type="Gene3D" id="2.60.40.10">
    <property type="entry name" value="Immunoglobulins"/>
    <property type="match status" value="1"/>
</dbReference>
<dbReference type="AlphaFoldDB" id="A0A926KY52"/>
<evidence type="ECO:0008006" key="3">
    <source>
        <dbReference type="Google" id="ProtNLM"/>
    </source>
</evidence>
<keyword evidence="2" id="KW-1185">Reference proteome</keyword>
<evidence type="ECO:0000313" key="1">
    <source>
        <dbReference type="EMBL" id="MBD0384398.1"/>
    </source>
</evidence>
<proteinExistence type="predicted"/>
<sequence>MSSDNLEGNGNFKVAMYMWWGTNGTTYRLYENGVLIDTQNLSDRTPSAQEAVSTIANKAKGNYEYRAELVNFAGVVSSDSIMIQVTK</sequence>
<comment type="caution">
    <text evidence="1">The sequence shown here is derived from an EMBL/GenBank/DDBJ whole genome shotgun (WGS) entry which is preliminary data.</text>
</comment>
<reference evidence="1" key="1">
    <citation type="submission" date="2020-09" db="EMBL/GenBank/DDBJ databases">
        <title>Draft Genome Sequence of Paenibacillus sp. WST5.</title>
        <authorList>
            <person name="Bao Z."/>
        </authorList>
    </citation>
    <scope>NUCLEOTIDE SEQUENCE</scope>
    <source>
        <strain evidence="1">WST5</strain>
    </source>
</reference>
<dbReference type="EMBL" id="JACVVD010000019">
    <property type="protein sequence ID" value="MBD0384398.1"/>
    <property type="molecule type" value="Genomic_DNA"/>
</dbReference>
<dbReference type="Proteomes" id="UP000650466">
    <property type="component" value="Unassembled WGS sequence"/>
</dbReference>